<comment type="caution">
    <text evidence="1">The sequence shown here is derived from an EMBL/GenBank/DDBJ whole genome shotgun (WGS) entry which is preliminary data.</text>
</comment>
<keyword evidence="2" id="KW-1185">Reference proteome</keyword>
<dbReference type="Proteomes" id="UP001296921">
    <property type="component" value="Unassembled WGS sequence"/>
</dbReference>
<dbReference type="RefSeq" id="WP_218468457.1">
    <property type="nucleotide sequence ID" value="NZ_JADRCR010000012.1"/>
</dbReference>
<evidence type="ECO:0000313" key="2">
    <source>
        <dbReference type="Proteomes" id="UP001296921"/>
    </source>
</evidence>
<dbReference type="EMBL" id="JADRCR010000012">
    <property type="protein sequence ID" value="MBK5145577.1"/>
    <property type="molecule type" value="Genomic_DNA"/>
</dbReference>
<protein>
    <submittedName>
        <fullName evidence="1">Uncharacterized protein</fullName>
    </submittedName>
</protein>
<name>A0ABS1IV67_9GAMM</name>
<reference evidence="1 2" key="1">
    <citation type="submission" date="2020-11" db="EMBL/GenBank/DDBJ databases">
        <title>Insectihabitans protaetiae gen. nov. sp. nov. and Insectihabitans allomyrinae sp. nov., isolated from larvae of Protaetia brevitarsis seulensis and Allomyrina dichotoma, respectively.</title>
        <authorList>
            <person name="Lee S.D."/>
            <person name="Byeon Y.-S."/>
            <person name="Kim S.-M."/>
            <person name="Yang H.L."/>
            <person name="Kim I.S."/>
        </authorList>
    </citation>
    <scope>NUCLEOTIDE SEQUENCE [LARGE SCALE GENOMIC DNA]</scope>
    <source>
        <strain evidence="1 2">BWR-B9</strain>
    </source>
</reference>
<proteinExistence type="predicted"/>
<organism evidence="1 2">
    <name type="scientific">Limnobaculum allomyrinae</name>
    <dbReference type="NCBI Taxonomy" id="2791986"/>
    <lineage>
        <taxon>Bacteria</taxon>
        <taxon>Pseudomonadati</taxon>
        <taxon>Pseudomonadota</taxon>
        <taxon>Gammaproteobacteria</taxon>
        <taxon>Enterobacterales</taxon>
        <taxon>Budviciaceae</taxon>
        <taxon>Limnobaculum</taxon>
    </lineage>
</organism>
<sequence length="282" mass="33111">MLSLLDSAELNQIKFEFPTPHRTKTDGLNSIRAVTEQEQFIHGRHLNEIIFFDPWIQGNRLEARMHDLETDRRPWPSGRAKTFYQILMTENVTQEEVTFIGRYGDVIIRPERRVRINGETEGNRPPYWVILMYQRDAAGEVVCREAYAHAFYNSIYPVPVDSELERQTIQSITKTAQWLKERNYTFTITKPLFDIEVNVKEEIIYVLPDFLLSVDIPGQFNNKNFVIETMGYDNEDYTERKAFQHTGMQTLGLLLTDPPRWPEESPWIDAFTKYLFGHVINA</sequence>
<accession>A0ABS1IV67</accession>
<gene>
    <name evidence="1" type="ORF">I2494_18010</name>
</gene>
<evidence type="ECO:0000313" key="1">
    <source>
        <dbReference type="EMBL" id="MBK5145577.1"/>
    </source>
</evidence>